<dbReference type="SMART" id="SM00086">
    <property type="entry name" value="PAC"/>
    <property type="match status" value="2"/>
</dbReference>
<dbReference type="CDD" id="cd00130">
    <property type="entry name" value="PAS"/>
    <property type="match status" value="2"/>
</dbReference>
<dbReference type="CDD" id="cd17580">
    <property type="entry name" value="REC_2_DhkD-like"/>
    <property type="match status" value="1"/>
</dbReference>
<dbReference type="SMART" id="SM00448">
    <property type="entry name" value="REC"/>
    <property type="match status" value="1"/>
</dbReference>
<feature type="domain" description="PAS" evidence="11">
    <location>
        <begin position="141"/>
        <end position="213"/>
    </location>
</feature>
<gene>
    <name evidence="13" type="ORF">SOCE26_059730</name>
</gene>
<dbReference type="PRINTS" id="PR00344">
    <property type="entry name" value="BCTRLSENSOR"/>
</dbReference>
<dbReference type="InterPro" id="IPR001789">
    <property type="entry name" value="Sig_transdc_resp-reg_receiver"/>
</dbReference>
<dbReference type="SMART" id="SM00387">
    <property type="entry name" value="HATPase_c"/>
    <property type="match status" value="1"/>
</dbReference>
<evidence type="ECO:0000256" key="3">
    <source>
        <dbReference type="ARBA" id="ARBA00022553"/>
    </source>
</evidence>
<evidence type="ECO:0000256" key="2">
    <source>
        <dbReference type="ARBA" id="ARBA00012438"/>
    </source>
</evidence>
<keyword evidence="7" id="KW-0472">Membrane</keyword>
<dbReference type="Pfam" id="PF08447">
    <property type="entry name" value="PAS_3"/>
    <property type="match status" value="1"/>
</dbReference>
<evidence type="ECO:0000256" key="8">
    <source>
        <dbReference type="PROSITE-ProRule" id="PRU00169"/>
    </source>
</evidence>
<dbReference type="FunFam" id="1.10.287.130:FF:000001">
    <property type="entry name" value="Two-component sensor histidine kinase"/>
    <property type="match status" value="1"/>
</dbReference>
<dbReference type="Gene3D" id="3.40.50.2300">
    <property type="match status" value="1"/>
</dbReference>
<dbReference type="InterPro" id="IPR000700">
    <property type="entry name" value="PAS-assoc_C"/>
</dbReference>
<feature type="domain" description="Response regulatory" evidence="10">
    <location>
        <begin position="531"/>
        <end position="647"/>
    </location>
</feature>
<keyword evidence="6" id="KW-0902">Two-component regulatory system</keyword>
<evidence type="ECO:0000256" key="1">
    <source>
        <dbReference type="ARBA" id="ARBA00000085"/>
    </source>
</evidence>
<dbReference type="GO" id="GO:0009927">
    <property type="term" value="F:histidine phosphotransfer kinase activity"/>
    <property type="evidence" value="ECO:0007669"/>
    <property type="project" value="TreeGrafter"/>
</dbReference>
<evidence type="ECO:0000259" key="12">
    <source>
        <dbReference type="PROSITE" id="PS50113"/>
    </source>
</evidence>
<dbReference type="Proteomes" id="UP000238348">
    <property type="component" value="Chromosome"/>
</dbReference>
<evidence type="ECO:0000313" key="14">
    <source>
        <dbReference type="Proteomes" id="UP000238348"/>
    </source>
</evidence>
<dbReference type="SUPFAM" id="SSF52172">
    <property type="entry name" value="CheY-like"/>
    <property type="match status" value="1"/>
</dbReference>
<evidence type="ECO:0000256" key="5">
    <source>
        <dbReference type="ARBA" id="ARBA00022777"/>
    </source>
</evidence>
<dbReference type="InterPro" id="IPR001610">
    <property type="entry name" value="PAC"/>
</dbReference>
<dbReference type="GO" id="GO:0000155">
    <property type="term" value="F:phosphorelay sensor kinase activity"/>
    <property type="evidence" value="ECO:0007669"/>
    <property type="project" value="InterPro"/>
</dbReference>
<name>A0A2L0EZ48_SORCE</name>
<dbReference type="FunFam" id="3.30.565.10:FF:000006">
    <property type="entry name" value="Sensor histidine kinase WalK"/>
    <property type="match status" value="1"/>
</dbReference>
<dbReference type="RefSeq" id="WP_159397416.1">
    <property type="nucleotide sequence ID" value="NZ_CP012673.1"/>
</dbReference>
<dbReference type="NCBIfam" id="TIGR00229">
    <property type="entry name" value="sensory_box"/>
    <property type="match status" value="2"/>
</dbReference>
<dbReference type="SMART" id="SM00388">
    <property type="entry name" value="HisKA"/>
    <property type="match status" value="1"/>
</dbReference>
<dbReference type="InterPro" id="IPR036890">
    <property type="entry name" value="HATPase_C_sf"/>
</dbReference>
<keyword evidence="5" id="KW-0418">Kinase</keyword>
<keyword evidence="3 8" id="KW-0597">Phosphoprotein</keyword>
<dbReference type="SUPFAM" id="SSF47384">
    <property type="entry name" value="Homodimeric domain of signal transducing histidine kinase"/>
    <property type="match status" value="1"/>
</dbReference>
<dbReference type="InterPro" id="IPR003661">
    <property type="entry name" value="HisK_dim/P_dom"/>
</dbReference>
<dbReference type="PROSITE" id="PS50110">
    <property type="entry name" value="RESPONSE_REGULATORY"/>
    <property type="match status" value="1"/>
</dbReference>
<dbReference type="Gene3D" id="3.30.565.10">
    <property type="entry name" value="Histidine kinase-like ATPase, C-terminal domain"/>
    <property type="match status" value="1"/>
</dbReference>
<feature type="domain" description="Histidine kinase" evidence="9">
    <location>
        <begin position="286"/>
        <end position="504"/>
    </location>
</feature>
<dbReference type="Pfam" id="PF02518">
    <property type="entry name" value="HATPase_c"/>
    <property type="match status" value="1"/>
</dbReference>
<dbReference type="EC" id="2.7.13.3" evidence="2"/>
<dbReference type="InterPro" id="IPR011006">
    <property type="entry name" value="CheY-like_superfamily"/>
</dbReference>
<dbReference type="CDD" id="cd00082">
    <property type="entry name" value="HisKA"/>
    <property type="match status" value="1"/>
</dbReference>
<dbReference type="Gene3D" id="3.30.450.20">
    <property type="entry name" value="PAS domain"/>
    <property type="match status" value="2"/>
</dbReference>
<dbReference type="PROSITE" id="PS50113">
    <property type="entry name" value="PAC"/>
    <property type="match status" value="2"/>
</dbReference>
<organism evidence="13 14">
    <name type="scientific">Sorangium cellulosum</name>
    <name type="common">Polyangium cellulosum</name>
    <dbReference type="NCBI Taxonomy" id="56"/>
    <lineage>
        <taxon>Bacteria</taxon>
        <taxon>Pseudomonadati</taxon>
        <taxon>Myxococcota</taxon>
        <taxon>Polyangia</taxon>
        <taxon>Polyangiales</taxon>
        <taxon>Polyangiaceae</taxon>
        <taxon>Sorangium</taxon>
    </lineage>
</organism>
<evidence type="ECO:0000256" key="6">
    <source>
        <dbReference type="ARBA" id="ARBA00023012"/>
    </source>
</evidence>
<dbReference type="InterPro" id="IPR003594">
    <property type="entry name" value="HATPase_dom"/>
</dbReference>
<protein>
    <recommendedName>
        <fullName evidence="2">histidine kinase</fullName>
        <ecNumber evidence="2">2.7.13.3</ecNumber>
    </recommendedName>
</protein>
<dbReference type="SUPFAM" id="SSF55874">
    <property type="entry name" value="ATPase domain of HSP90 chaperone/DNA topoisomerase II/histidine kinase"/>
    <property type="match status" value="1"/>
</dbReference>
<dbReference type="InterPro" id="IPR000014">
    <property type="entry name" value="PAS"/>
</dbReference>
<accession>A0A2L0EZ48</accession>
<dbReference type="Pfam" id="PF00512">
    <property type="entry name" value="HisKA"/>
    <property type="match status" value="1"/>
</dbReference>
<dbReference type="SMART" id="SM00091">
    <property type="entry name" value="PAS"/>
    <property type="match status" value="2"/>
</dbReference>
<dbReference type="GO" id="GO:0005886">
    <property type="term" value="C:plasma membrane"/>
    <property type="evidence" value="ECO:0007669"/>
    <property type="project" value="TreeGrafter"/>
</dbReference>
<evidence type="ECO:0000313" key="13">
    <source>
        <dbReference type="EMBL" id="AUX44509.1"/>
    </source>
</evidence>
<evidence type="ECO:0000256" key="4">
    <source>
        <dbReference type="ARBA" id="ARBA00022679"/>
    </source>
</evidence>
<feature type="modified residue" description="4-aspartylphosphate" evidence="8">
    <location>
        <position position="580"/>
    </location>
</feature>
<dbReference type="Gene3D" id="1.10.287.130">
    <property type="match status" value="1"/>
</dbReference>
<evidence type="ECO:0000259" key="9">
    <source>
        <dbReference type="PROSITE" id="PS50109"/>
    </source>
</evidence>
<dbReference type="PROSITE" id="PS50112">
    <property type="entry name" value="PAS"/>
    <property type="match status" value="2"/>
</dbReference>
<reference evidence="13 14" key="1">
    <citation type="submission" date="2015-09" db="EMBL/GenBank/DDBJ databases">
        <title>Sorangium comparison.</title>
        <authorList>
            <person name="Zaburannyi N."/>
            <person name="Bunk B."/>
            <person name="Overmann J."/>
            <person name="Mueller R."/>
        </authorList>
    </citation>
    <scope>NUCLEOTIDE SEQUENCE [LARGE SCALE GENOMIC DNA]</scope>
    <source>
        <strain evidence="13 14">So ce26</strain>
    </source>
</reference>
<feature type="domain" description="PAC" evidence="12">
    <location>
        <begin position="216"/>
        <end position="268"/>
    </location>
</feature>
<dbReference type="InterPro" id="IPR035965">
    <property type="entry name" value="PAS-like_dom_sf"/>
</dbReference>
<dbReference type="AlphaFoldDB" id="A0A2L0EZ48"/>
<dbReference type="InterPro" id="IPR036097">
    <property type="entry name" value="HisK_dim/P_sf"/>
</dbReference>
<feature type="domain" description="PAC" evidence="12">
    <location>
        <begin position="88"/>
        <end position="140"/>
    </location>
</feature>
<dbReference type="PANTHER" id="PTHR43047">
    <property type="entry name" value="TWO-COMPONENT HISTIDINE PROTEIN KINASE"/>
    <property type="match status" value="1"/>
</dbReference>
<keyword evidence="4" id="KW-0808">Transferase</keyword>
<evidence type="ECO:0000259" key="11">
    <source>
        <dbReference type="PROSITE" id="PS50112"/>
    </source>
</evidence>
<evidence type="ECO:0000259" key="10">
    <source>
        <dbReference type="PROSITE" id="PS50110"/>
    </source>
</evidence>
<dbReference type="PANTHER" id="PTHR43047:SF72">
    <property type="entry name" value="OSMOSENSING HISTIDINE PROTEIN KINASE SLN1"/>
    <property type="match status" value="1"/>
</dbReference>
<dbReference type="SUPFAM" id="SSF55785">
    <property type="entry name" value="PYP-like sensor domain (PAS domain)"/>
    <property type="match status" value="2"/>
</dbReference>
<evidence type="ECO:0000256" key="7">
    <source>
        <dbReference type="ARBA" id="ARBA00023136"/>
    </source>
</evidence>
<dbReference type="OrthoDB" id="9815750at2"/>
<dbReference type="Pfam" id="PF00072">
    <property type="entry name" value="Response_reg"/>
    <property type="match status" value="1"/>
</dbReference>
<dbReference type="InterPro" id="IPR005467">
    <property type="entry name" value="His_kinase_dom"/>
</dbReference>
<dbReference type="InterPro" id="IPR004358">
    <property type="entry name" value="Sig_transdc_His_kin-like_C"/>
</dbReference>
<dbReference type="Gene3D" id="2.10.70.100">
    <property type="match status" value="1"/>
</dbReference>
<dbReference type="EMBL" id="CP012673">
    <property type="protein sequence ID" value="AUX44509.1"/>
    <property type="molecule type" value="Genomic_DNA"/>
</dbReference>
<feature type="domain" description="PAS" evidence="11">
    <location>
        <begin position="13"/>
        <end position="69"/>
    </location>
</feature>
<dbReference type="PROSITE" id="PS50109">
    <property type="entry name" value="HIS_KIN"/>
    <property type="match status" value="1"/>
</dbReference>
<dbReference type="Pfam" id="PF13426">
    <property type="entry name" value="PAS_9"/>
    <property type="match status" value="1"/>
</dbReference>
<sequence length="653" mass="72290">MERDKRAQHEGLQGELYRLLMENSSDYAIFIIDPAGFIIAWSGGATNVLGYAEEEILGKSLDTLYLPEDIQGGVMAREMMAALEEGRASNERWHVRRDGTRIWCSGVITPLKDEHGNLRGFAKVVRDYTDRHMAELSLRESEERLRVALDAAKMGTWLWQVVPDRQRLDPSLRRLMGVEDDRILHTVADFIALIHPEDQAAVRQVFDAAVAEGTDLTVEFRVIWPDGSVHWLRDQGKIFRDASGAAKAMTGACVDITERKLLEEELQRRAEQLAEADRRKDEFLAMLGHELRNPLAPVRSIMEVLRQKMPGDRQLEKAFSIIDRQIEHLVRLVDDLLDVSRITRSKIHLHKEVVDLSTLVGQAVDSVRALVDARDHELMISLPMKPVHLEVDATRMTQVINNLLHNAIKYTDPGGRIWVTGERTRDGVELRVKDTGHGIAPELLPKVFDLFIQGDQAPDRSQGGLGIGLTLVRRLVEMHGGIAQALSDGPGKGSEFIVRLPASVLVTGGRAAAGPAAGPAREGAVPAVSRRVLVVDDNPDVAESLVMLLEALDYKVCKASDGAEALALASAFRPEIVLLDIGLPEMDGYEVARQLRRQPGLDGALLVALSGYGQEEDQRRSRAAGFDHHLVKPVGRAMLQSLITSWGHPPPQA</sequence>
<comment type="catalytic activity">
    <reaction evidence="1">
        <text>ATP + protein L-histidine = ADP + protein N-phospho-L-histidine.</text>
        <dbReference type="EC" id="2.7.13.3"/>
    </reaction>
</comment>
<dbReference type="InterPro" id="IPR013655">
    <property type="entry name" value="PAS_fold_3"/>
</dbReference>
<proteinExistence type="predicted"/>